<dbReference type="Pfam" id="PF00595">
    <property type="entry name" value="PDZ"/>
    <property type="match status" value="1"/>
</dbReference>
<feature type="compositionally biased region" description="Low complexity" evidence="12">
    <location>
        <begin position="1267"/>
        <end position="1276"/>
    </location>
</feature>
<evidence type="ECO:0000259" key="16">
    <source>
        <dbReference type="PROSITE" id="PS50106"/>
    </source>
</evidence>
<feature type="region of interest" description="Disordered" evidence="12">
    <location>
        <begin position="1267"/>
        <end position="1547"/>
    </location>
</feature>
<dbReference type="GO" id="GO:0005085">
    <property type="term" value="F:guanyl-nucleotide exchange factor activity"/>
    <property type="evidence" value="ECO:0007669"/>
    <property type="project" value="UniProtKB-KW"/>
</dbReference>
<dbReference type="SMART" id="SM00228">
    <property type="entry name" value="PDZ"/>
    <property type="match status" value="1"/>
</dbReference>
<evidence type="ECO:0000256" key="8">
    <source>
        <dbReference type="ARBA" id="ARBA00022833"/>
    </source>
</evidence>
<keyword evidence="8" id="KW-0862">Zinc</keyword>
<dbReference type="InterPro" id="IPR044926">
    <property type="entry name" value="RGS_subdomain_2"/>
</dbReference>
<feature type="domain" description="Phorbol-ester/DAG-type" evidence="15">
    <location>
        <begin position="506"/>
        <end position="557"/>
    </location>
</feature>
<evidence type="ECO:0000259" key="15">
    <source>
        <dbReference type="PROSITE" id="PS50081"/>
    </source>
</evidence>
<evidence type="ECO:0000256" key="4">
    <source>
        <dbReference type="ARBA" id="ARBA00022490"/>
    </source>
</evidence>
<keyword evidence="4" id="KW-0963">Cytoplasm</keyword>
<dbReference type="Proteomes" id="UP001174909">
    <property type="component" value="Unassembled WGS sequence"/>
</dbReference>
<evidence type="ECO:0000313" key="18">
    <source>
        <dbReference type="Proteomes" id="UP001174909"/>
    </source>
</evidence>
<dbReference type="SUPFAM" id="SSF48097">
    <property type="entry name" value="Regulator of G-protein signaling, RGS"/>
    <property type="match status" value="1"/>
</dbReference>
<feature type="domain" description="PDZ" evidence="16">
    <location>
        <begin position="12"/>
        <end position="76"/>
    </location>
</feature>
<dbReference type="PANTHER" id="PTHR45872">
    <property type="entry name" value="RHO GUANINE NUCLEOTIDE EXCHANGE FACTOR 2, ISOFORM D"/>
    <property type="match status" value="1"/>
</dbReference>
<evidence type="ECO:0000256" key="11">
    <source>
        <dbReference type="SAM" id="Coils"/>
    </source>
</evidence>
<reference evidence="17" key="1">
    <citation type="submission" date="2023-03" db="EMBL/GenBank/DDBJ databases">
        <authorList>
            <person name="Steffen K."/>
            <person name="Cardenas P."/>
        </authorList>
    </citation>
    <scope>NUCLEOTIDE SEQUENCE</scope>
</reference>
<dbReference type="InterPro" id="IPR036034">
    <property type="entry name" value="PDZ_sf"/>
</dbReference>
<dbReference type="Pfam" id="PF00130">
    <property type="entry name" value="C1_1"/>
    <property type="match status" value="1"/>
</dbReference>
<dbReference type="SMART" id="SM00325">
    <property type="entry name" value="RhoGEF"/>
    <property type="match status" value="1"/>
</dbReference>
<feature type="compositionally biased region" description="Acidic residues" evidence="12">
    <location>
        <begin position="260"/>
        <end position="269"/>
    </location>
</feature>
<feature type="compositionally biased region" description="Polar residues" evidence="12">
    <location>
        <begin position="1424"/>
        <end position="1436"/>
    </location>
</feature>
<dbReference type="Pfam" id="PF00621">
    <property type="entry name" value="RhoGEF"/>
    <property type="match status" value="1"/>
</dbReference>
<gene>
    <name evidence="17" type="ORF">GBAR_LOCUS15799</name>
</gene>
<evidence type="ECO:0000256" key="12">
    <source>
        <dbReference type="SAM" id="MobiDB-lite"/>
    </source>
</evidence>
<dbReference type="InterPro" id="IPR046349">
    <property type="entry name" value="C1-like_sf"/>
</dbReference>
<protein>
    <submittedName>
        <fullName evidence="17">Rho guanine nucleotide exchange factor 12</fullName>
    </submittedName>
</protein>
<dbReference type="SUPFAM" id="SSF50156">
    <property type="entry name" value="PDZ domain-like"/>
    <property type="match status" value="1"/>
</dbReference>
<dbReference type="Gene3D" id="1.20.900.10">
    <property type="entry name" value="Dbl homology (DH) domain"/>
    <property type="match status" value="1"/>
</dbReference>
<feature type="compositionally biased region" description="Basic and acidic residues" evidence="12">
    <location>
        <begin position="666"/>
        <end position="678"/>
    </location>
</feature>
<dbReference type="InterPro" id="IPR015212">
    <property type="entry name" value="RGS-like_dom"/>
</dbReference>
<sequence length="1547" mass="171362">MDASAKSTLERTVVLKQDRDGGYGFSLSKEGPVVTRVAAGSSAERAGVNAGDRLVKVNGQDVGSMKVPKVEEMVQQCSHITLTLQGKLAQNGTRAVKDSGVEISAPRQMQELTLQTMRNMLQKQRKTYETLSVNYCKAPSEKLEREIQDCESIIKLLESEIATKSPPIDAHIRTTAASVQALSSRHPVTKMADDMDLLTSRKAPTTSATHGKAFVKGGSVKHPSRAATFHNGSISPSKRRHYMLGFLGGGSSGHIVDSSDQSDDDDLSDAVDGASEAGPFGSLQELRNNPAHMSVFIHYLNTNKNPNALLFYLVSLSYQNHCKTADLRQRGMDIFWTFFTDEAPLPVDVDSAIMSRAQHTLEVEENENHLRSALVEARESLSEVIIADLADYRHKRVMGLAGMFGDHMLTNNMSISRQTEVVMNLLIPQIKTKNDDTHCASIMEASKSHAAAACLATIVLDSIGKSGIAKATSSSPLDKTQTFTRGDILLRKGRGGKKKNTIQKHGHNLHLETYTRPAFCDLCSKQLWGIIYQGYQCSECKMNIHRYYCLGQLEHPCLGKNPGFMSTSRKRRIPQHSTKKIHLSAILTGQPPPLEDTDIDLARIDSEGGRKSPLLEPASLDSREGELLREMDGGDDRHLPTTKPRSTSDPKHMLLIQSASVMPGEQPEHHHPKRESLKVSRTQSAKYDNREDHMASKQISDPHNMTMSSSDDSLIGTKLESIVEGGGAVFDEEIKELLDHDIEEELLPWALSVKREIVQSLQPYEVQRQEYIRELVYTERTHVHKLKTMQYVYKVPMTRECVLPAEQVDQLFSSLEELIQFHDGLCAELVEYTANTTNGVVKTIADVLLPRFDGDAGKKLCQSCSLSATNQVNADTLIKDWRRKNEKFKTFIKNAELHPVCRRHRLTLKELMPITWQRLTKYQLLVKNILSSYKKHWEELSDNDKEEAQKIETTLTCIKGILQYVNKQLNLAQSRRRLLEYQSKLDTSALERSSHPIAQQFKALDLTIERRMLLHEGPLTWKIQGRKVIELYALLLTDILVLLERHEERDKFYLRCYTVEGLGGVKEELSPVIRLKDCLLRSAAADKGGRTFLMVNNSSLMKLAQMYEFTTDSPREKRQWEEAISRAMQGQDILSLDPPVSPGSSDLHSAPLTAMHGSSQDVIREQLNRIDEEIKRLLNEKLRILRSMQGTTHTIRRRLETKGEEEGEVLGDPKTYVSVAIEQAGEMASTLSHVMVTNPTKNILSQTQSRLADIISEAQRNFSKLVLSLDPHSSSPPDEKEGAATGGTEEKVVQGDGNEHTKQEESGEDVRRESDVIHDQTGETPEGMATEGEDDDTSTSSGALIGAHHVCTGPEGLPPADVVSLSSQEDVSVVKGNEELSHIISPPETFSCEDSATPTPQLETESMASGTITPRNSPCGGANTPISPRPQSSRDTTPPPEVGKRQKQLSVSELSSETIDGVSEGISRETVMTLTGGPSPRLMRIIASSYKTKDTSANGGSSTVVRPVVKPERTPRPRPGTHSTSTGEDPSSGELPSTSQRRPASKS</sequence>
<keyword evidence="6" id="KW-0344">Guanine-nucleotide releasing factor</keyword>
<dbReference type="SUPFAM" id="SSF50729">
    <property type="entry name" value="PH domain-like"/>
    <property type="match status" value="1"/>
</dbReference>
<feature type="compositionally biased region" description="Polar residues" evidence="12">
    <location>
        <begin position="1521"/>
        <end position="1547"/>
    </location>
</feature>
<dbReference type="CDD" id="cd00160">
    <property type="entry name" value="RhoGEF"/>
    <property type="match status" value="1"/>
</dbReference>
<dbReference type="SUPFAM" id="SSF57889">
    <property type="entry name" value="Cysteine-rich domain"/>
    <property type="match status" value="1"/>
</dbReference>
<dbReference type="GO" id="GO:0046872">
    <property type="term" value="F:metal ion binding"/>
    <property type="evidence" value="ECO:0007669"/>
    <property type="project" value="UniProtKB-KW"/>
</dbReference>
<dbReference type="GO" id="GO:0005737">
    <property type="term" value="C:cytoplasm"/>
    <property type="evidence" value="ECO:0007669"/>
    <property type="project" value="UniProtKB-SubCell"/>
</dbReference>
<dbReference type="GO" id="GO:0016020">
    <property type="term" value="C:membrane"/>
    <property type="evidence" value="ECO:0007669"/>
    <property type="project" value="UniProtKB-SubCell"/>
</dbReference>
<evidence type="ECO:0000256" key="9">
    <source>
        <dbReference type="ARBA" id="ARBA00023054"/>
    </source>
</evidence>
<evidence type="ECO:0000313" key="17">
    <source>
        <dbReference type="EMBL" id="CAI8027710.1"/>
    </source>
</evidence>
<evidence type="ECO:0000259" key="14">
    <source>
        <dbReference type="PROSITE" id="PS50010"/>
    </source>
</evidence>
<dbReference type="PANTHER" id="PTHR45872:SF2">
    <property type="entry name" value="RHO GUANINE NUCLEOTIDE EXCHANGE FACTOR 2, ISOFORM D"/>
    <property type="match status" value="1"/>
</dbReference>
<proteinExistence type="predicted"/>
<keyword evidence="18" id="KW-1185">Reference proteome</keyword>
<feature type="coiled-coil region" evidence="11">
    <location>
        <begin position="1160"/>
        <end position="1187"/>
    </location>
</feature>
<dbReference type="Pfam" id="PF09128">
    <property type="entry name" value="RGS-like"/>
    <property type="match status" value="1"/>
</dbReference>
<feature type="domain" description="DH" evidence="14">
    <location>
        <begin position="767"/>
        <end position="968"/>
    </location>
</feature>
<dbReference type="SMART" id="SM00233">
    <property type="entry name" value="PH"/>
    <property type="match status" value="1"/>
</dbReference>
<dbReference type="SMART" id="SM00109">
    <property type="entry name" value="C1"/>
    <property type="match status" value="1"/>
</dbReference>
<evidence type="ECO:0000256" key="2">
    <source>
        <dbReference type="ARBA" id="ARBA00004496"/>
    </source>
</evidence>
<dbReference type="Gene3D" id="3.30.60.20">
    <property type="match status" value="1"/>
</dbReference>
<dbReference type="Gene3D" id="2.30.29.30">
    <property type="entry name" value="Pleckstrin-homology domain (PH domain)/Phosphotyrosine-binding domain (PTB)"/>
    <property type="match status" value="1"/>
</dbReference>
<dbReference type="InterPro" id="IPR002219">
    <property type="entry name" value="PKC_DAG/PE"/>
</dbReference>
<dbReference type="PROSITE" id="PS50081">
    <property type="entry name" value="ZF_DAG_PE_2"/>
    <property type="match status" value="1"/>
</dbReference>
<evidence type="ECO:0000256" key="6">
    <source>
        <dbReference type="ARBA" id="ARBA00022658"/>
    </source>
</evidence>
<feature type="domain" description="PH" evidence="13">
    <location>
        <begin position="1012"/>
        <end position="1129"/>
    </location>
</feature>
<dbReference type="PROSITE" id="PS50010">
    <property type="entry name" value="DH_2"/>
    <property type="match status" value="1"/>
</dbReference>
<dbReference type="GO" id="GO:0001664">
    <property type="term" value="F:G protein-coupled receptor binding"/>
    <property type="evidence" value="ECO:0007669"/>
    <property type="project" value="TreeGrafter"/>
</dbReference>
<dbReference type="InterPro" id="IPR001478">
    <property type="entry name" value="PDZ"/>
</dbReference>
<name>A0AA35SCT2_GEOBA</name>
<evidence type="ECO:0000256" key="5">
    <source>
        <dbReference type="ARBA" id="ARBA00022553"/>
    </source>
</evidence>
<dbReference type="InterPro" id="IPR011993">
    <property type="entry name" value="PH-like_dom_sf"/>
</dbReference>
<keyword evidence="7" id="KW-0479">Metal-binding</keyword>
<feature type="compositionally biased region" description="Polar residues" evidence="12">
    <location>
        <begin position="1448"/>
        <end position="1458"/>
    </location>
</feature>
<dbReference type="SUPFAM" id="SSF48065">
    <property type="entry name" value="DBL homology domain (DH-domain)"/>
    <property type="match status" value="1"/>
</dbReference>
<dbReference type="GO" id="GO:0007186">
    <property type="term" value="P:G protein-coupled receptor signaling pathway"/>
    <property type="evidence" value="ECO:0007669"/>
    <property type="project" value="TreeGrafter"/>
</dbReference>
<feature type="compositionally biased region" description="Basic and acidic residues" evidence="12">
    <location>
        <begin position="630"/>
        <end position="639"/>
    </location>
</feature>
<feature type="region of interest" description="Disordered" evidence="12">
    <location>
        <begin position="630"/>
        <end position="650"/>
    </location>
</feature>
<feature type="compositionally biased region" description="Polar residues" evidence="12">
    <location>
        <begin position="1495"/>
        <end position="1504"/>
    </location>
</feature>
<dbReference type="Gene3D" id="2.30.42.10">
    <property type="match status" value="1"/>
</dbReference>
<organism evidence="17 18">
    <name type="scientific">Geodia barretti</name>
    <name type="common">Barrett's horny sponge</name>
    <dbReference type="NCBI Taxonomy" id="519541"/>
    <lineage>
        <taxon>Eukaryota</taxon>
        <taxon>Metazoa</taxon>
        <taxon>Porifera</taxon>
        <taxon>Demospongiae</taxon>
        <taxon>Heteroscleromorpha</taxon>
        <taxon>Tetractinellida</taxon>
        <taxon>Astrophorina</taxon>
        <taxon>Geodiidae</taxon>
        <taxon>Geodia</taxon>
    </lineage>
</organism>
<dbReference type="Pfam" id="PF17838">
    <property type="entry name" value="PH_16"/>
    <property type="match status" value="1"/>
</dbReference>
<feature type="compositionally biased region" description="Basic and acidic residues" evidence="12">
    <location>
        <begin position="1277"/>
        <end position="1321"/>
    </location>
</feature>
<dbReference type="InterPro" id="IPR001849">
    <property type="entry name" value="PH_domain"/>
</dbReference>
<dbReference type="InterPro" id="IPR000219">
    <property type="entry name" value="DH_dom"/>
</dbReference>
<dbReference type="PROSITE" id="PS50106">
    <property type="entry name" value="PDZ"/>
    <property type="match status" value="1"/>
</dbReference>
<evidence type="ECO:0000256" key="7">
    <source>
        <dbReference type="ARBA" id="ARBA00022723"/>
    </source>
</evidence>
<evidence type="ECO:0000256" key="10">
    <source>
        <dbReference type="ARBA" id="ARBA00023136"/>
    </source>
</evidence>
<dbReference type="GO" id="GO:0005096">
    <property type="term" value="F:GTPase activator activity"/>
    <property type="evidence" value="ECO:0007669"/>
    <property type="project" value="UniProtKB-KW"/>
</dbReference>
<comment type="subcellular location">
    <subcellularLocation>
        <location evidence="2">Cytoplasm</location>
    </subcellularLocation>
    <subcellularLocation>
        <location evidence="1">Membrane</location>
    </subcellularLocation>
</comment>
<dbReference type="EMBL" id="CASHTH010002296">
    <property type="protein sequence ID" value="CAI8027710.1"/>
    <property type="molecule type" value="Genomic_DNA"/>
</dbReference>
<keyword evidence="9 11" id="KW-0175">Coiled coil</keyword>
<keyword evidence="10" id="KW-0472">Membrane</keyword>
<comment type="caution">
    <text evidence="17">The sequence shown here is derived from an EMBL/GenBank/DDBJ whole genome shotgun (WGS) entry which is preliminary data.</text>
</comment>
<evidence type="ECO:0000259" key="13">
    <source>
        <dbReference type="PROSITE" id="PS50003"/>
    </source>
</evidence>
<dbReference type="Gene3D" id="1.10.167.10">
    <property type="entry name" value="Regulator of G-protein Signalling 4, domain 2"/>
    <property type="match status" value="1"/>
</dbReference>
<keyword evidence="5" id="KW-0597">Phosphoprotein</keyword>
<feature type="region of interest" description="Disordered" evidence="12">
    <location>
        <begin position="255"/>
        <end position="284"/>
    </location>
</feature>
<dbReference type="InterPro" id="IPR036305">
    <property type="entry name" value="RGS_sf"/>
</dbReference>
<dbReference type="InterPro" id="IPR035899">
    <property type="entry name" value="DBL_dom_sf"/>
</dbReference>
<feature type="region of interest" description="Disordered" evidence="12">
    <location>
        <begin position="662"/>
        <end position="695"/>
    </location>
</feature>
<keyword evidence="3" id="KW-0343">GTPase activation</keyword>
<evidence type="ECO:0000256" key="1">
    <source>
        <dbReference type="ARBA" id="ARBA00004370"/>
    </source>
</evidence>
<dbReference type="InterPro" id="IPR041020">
    <property type="entry name" value="PH_16"/>
</dbReference>
<feature type="compositionally biased region" description="Polar residues" evidence="12">
    <location>
        <begin position="1392"/>
        <end position="1416"/>
    </location>
</feature>
<dbReference type="PROSITE" id="PS50003">
    <property type="entry name" value="PH_DOMAIN"/>
    <property type="match status" value="1"/>
</dbReference>
<accession>A0AA35SCT2</accession>
<evidence type="ECO:0000256" key="3">
    <source>
        <dbReference type="ARBA" id="ARBA00022468"/>
    </source>
</evidence>